<evidence type="ECO:0000313" key="6">
    <source>
        <dbReference type="EMBL" id="MBM1713585.1"/>
    </source>
</evidence>
<dbReference type="EMBL" id="JAFBRM010000002">
    <property type="protein sequence ID" value="MBM1713585.1"/>
    <property type="molecule type" value="Genomic_DNA"/>
</dbReference>
<name>A0AAE2VXY5_9RHOB</name>
<protein>
    <recommendedName>
        <fullName evidence="3">Flagellin</fullName>
    </recommendedName>
</protein>
<dbReference type="GO" id="GO:0005576">
    <property type="term" value="C:extracellular region"/>
    <property type="evidence" value="ECO:0007669"/>
    <property type="project" value="UniProtKB-SubCell"/>
</dbReference>
<comment type="function">
    <text evidence="3">Flagellin is the subunit protein which polymerizes to form the filaments of bacterial flagella.</text>
</comment>
<proteinExistence type="inferred from homology"/>
<keyword evidence="6" id="KW-0282">Flagellum</keyword>
<evidence type="ECO:0000256" key="2">
    <source>
        <dbReference type="ARBA" id="ARBA00023143"/>
    </source>
</evidence>
<comment type="similarity">
    <text evidence="1 3">Belongs to the bacterial flagellin family.</text>
</comment>
<evidence type="ECO:0000259" key="4">
    <source>
        <dbReference type="Pfam" id="PF00669"/>
    </source>
</evidence>
<keyword evidence="6" id="KW-0966">Cell projection</keyword>
<dbReference type="InterPro" id="IPR046358">
    <property type="entry name" value="Flagellin_C"/>
</dbReference>
<dbReference type="RefSeq" id="WP_203241958.1">
    <property type="nucleotide sequence ID" value="NZ_JAFBRH010000002.1"/>
</dbReference>
<dbReference type="Pfam" id="PF00669">
    <property type="entry name" value="Flagellin_N"/>
    <property type="match status" value="1"/>
</dbReference>
<evidence type="ECO:0000256" key="1">
    <source>
        <dbReference type="ARBA" id="ARBA00005709"/>
    </source>
</evidence>
<evidence type="ECO:0000256" key="3">
    <source>
        <dbReference type="RuleBase" id="RU362073"/>
    </source>
</evidence>
<reference evidence="6 7" key="1">
    <citation type="submission" date="2021-01" db="EMBL/GenBank/DDBJ databases">
        <title>Diatom-associated Roseobacters Show Island Model of Population Structure.</title>
        <authorList>
            <person name="Qu L."/>
            <person name="Feng X."/>
            <person name="Chen Y."/>
            <person name="Li L."/>
            <person name="Wang X."/>
            <person name="Hu Z."/>
            <person name="Wang H."/>
            <person name="Luo H."/>
        </authorList>
    </citation>
    <scope>NUCLEOTIDE SEQUENCE [LARGE SCALE GENOMIC DNA]</scope>
    <source>
        <strain evidence="6 7">TR60-84</strain>
    </source>
</reference>
<dbReference type="Proteomes" id="UP000732193">
    <property type="component" value="Unassembled WGS sequence"/>
</dbReference>
<dbReference type="InterPro" id="IPR001492">
    <property type="entry name" value="Flagellin"/>
</dbReference>
<sequence length="360" mass="38571">MTFGITNISSLQFSMFNRQNVQSTTLALQRAGQELATGRKADIFADLGSNAVSTIKLRAREADTQTYMKSNDVLGNKLETMLLSVDTARDSVNSVLERAVTNASRPHINAEALQRDAIVALDRLVAVMNTKYNGDHLFSGVNSEAAPLVQWSQTNATTGLSPKDAIASIFGGGPTDAASAASLAGQIDLAFASNDAGNPNRNFEATMYQGTPVLDGGGQPNDQLKAWVNVGHQVSYGVRANDDAFVEAYKGLSMLAVTDVSTMDEDAYATYMDSVITALGNAQDGMIAVSSQIGFTQQIVETAQTQLTDVSLIQRTQIGTYENVDPYEAATRVQSLEIQLQASYEVTSRLSGLSILNFLR</sequence>
<keyword evidence="2 3" id="KW-0975">Bacterial flagellum</keyword>
<keyword evidence="7" id="KW-1185">Reference proteome</keyword>
<keyword evidence="3" id="KW-0964">Secreted</keyword>
<comment type="caution">
    <text evidence="6">The sequence shown here is derived from an EMBL/GenBank/DDBJ whole genome shotgun (WGS) entry which is preliminary data.</text>
</comment>
<dbReference type="Pfam" id="PF00700">
    <property type="entry name" value="Flagellin_C"/>
    <property type="match status" value="1"/>
</dbReference>
<dbReference type="InterPro" id="IPR001029">
    <property type="entry name" value="Flagellin_N"/>
</dbReference>
<dbReference type="GO" id="GO:0009288">
    <property type="term" value="C:bacterial-type flagellum"/>
    <property type="evidence" value="ECO:0007669"/>
    <property type="project" value="UniProtKB-SubCell"/>
</dbReference>
<dbReference type="PANTHER" id="PTHR42792:SF1">
    <property type="entry name" value="FLAGELLAR HOOK-ASSOCIATED PROTEIN 3"/>
    <property type="match status" value="1"/>
</dbReference>
<dbReference type="Gene3D" id="1.20.1330.10">
    <property type="entry name" value="f41 fragment of flagellin, N-terminal domain"/>
    <property type="match status" value="1"/>
</dbReference>
<dbReference type="GO" id="GO:0005198">
    <property type="term" value="F:structural molecule activity"/>
    <property type="evidence" value="ECO:0007669"/>
    <property type="project" value="UniProtKB-UniRule"/>
</dbReference>
<evidence type="ECO:0000313" key="7">
    <source>
        <dbReference type="Proteomes" id="UP000732193"/>
    </source>
</evidence>
<gene>
    <name evidence="6" type="ORF">JQV55_08430</name>
</gene>
<evidence type="ECO:0000259" key="5">
    <source>
        <dbReference type="Pfam" id="PF00700"/>
    </source>
</evidence>
<keyword evidence="6" id="KW-0969">Cilium</keyword>
<dbReference type="SUPFAM" id="SSF64518">
    <property type="entry name" value="Phase 1 flagellin"/>
    <property type="match status" value="1"/>
</dbReference>
<feature type="domain" description="Flagellin N-terminal" evidence="4">
    <location>
        <begin position="8"/>
        <end position="142"/>
    </location>
</feature>
<accession>A0AAE2VXY5</accession>
<dbReference type="PANTHER" id="PTHR42792">
    <property type="entry name" value="FLAGELLIN"/>
    <property type="match status" value="1"/>
</dbReference>
<organism evidence="6 7">
    <name type="scientific">Sulfitobacter geojensis</name>
    <dbReference type="NCBI Taxonomy" id="1342299"/>
    <lineage>
        <taxon>Bacteria</taxon>
        <taxon>Pseudomonadati</taxon>
        <taxon>Pseudomonadota</taxon>
        <taxon>Alphaproteobacteria</taxon>
        <taxon>Rhodobacterales</taxon>
        <taxon>Roseobacteraceae</taxon>
        <taxon>Sulfitobacter</taxon>
    </lineage>
</organism>
<dbReference type="AlphaFoldDB" id="A0AAE2VXY5"/>
<feature type="domain" description="Flagellin C-terminal" evidence="5">
    <location>
        <begin position="277"/>
        <end position="359"/>
    </location>
</feature>
<comment type="subcellular location">
    <subcellularLocation>
        <location evidence="3">Secreted</location>
    </subcellularLocation>
    <subcellularLocation>
        <location evidence="3">Bacterial flagellum</location>
    </subcellularLocation>
</comment>